<dbReference type="OrthoDB" id="9807946at2"/>
<dbReference type="GO" id="GO:0010181">
    <property type="term" value="F:FMN binding"/>
    <property type="evidence" value="ECO:0007669"/>
    <property type="project" value="InterPro"/>
</dbReference>
<dbReference type="GO" id="GO:0046872">
    <property type="term" value="F:metal ion binding"/>
    <property type="evidence" value="ECO:0007669"/>
    <property type="project" value="InterPro"/>
</dbReference>
<dbReference type="RefSeq" id="WP_067558611.1">
    <property type="nucleotide sequence ID" value="NZ_CP011391.1"/>
</dbReference>
<dbReference type="GO" id="GO:0009055">
    <property type="term" value="F:electron transfer activity"/>
    <property type="evidence" value="ECO:0007669"/>
    <property type="project" value="InterPro"/>
</dbReference>
<organism evidence="3 4">
    <name type="scientific">Faecalibaculum rodentium</name>
    <dbReference type="NCBI Taxonomy" id="1702221"/>
    <lineage>
        <taxon>Bacteria</taxon>
        <taxon>Bacillati</taxon>
        <taxon>Bacillota</taxon>
        <taxon>Erysipelotrichia</taxon>
        <taxon>Erysipelotrichales</taxon>
        <taxon>Erysipelotrichaceae</taxon>
        <taxon>Faecalibaculum</taxon>
    </lineage>
</organism>
<dbReference type="PANTHER" id="PTHR43717:SF1">
    <property type="entry name" value="ANAEROBIC NITRIC OXIDE REDUCTASE FLAVORUBREDOXIN"/>
    <property type="match status" value="1"/>
</dbReference>
<dbReference type="InterPro" id="IPR029039">
    <property type="entry name" value="Flavoprotein-like_sf"/>
</dbReference>
<dbReference type="PROSITE" id="PS50902">
    <property type="entry name" value="FLAVODOXIN_LIKE"/>
    <property type="match status" value="1"/>
</dbReference>
<dbReference type="InterPro" id="IPR008254">
    <property type="entry name" value="Flavodoxin/NO_synth"/>
</dbReference>
<dbReference type="InterPro" id="IPR001279">
    <property type="entry name" value="Metallo-B-lactamas"/>
</dbReference>
<dbReference type="KEGG" id="fro:AALO17_20840"/>
<sequence length="388" mass="43647">MKQLINEDIVYIGADDPNLDLFESQYTVPNGVAYNSYVVKGKDKTVIMDTIDARKTGEWLAKMEEALDGRTPDYLVVSHLEPDHAANIGLLAEKYPDMKIVGNATTFRMLPNYFTIDDLEDRKVEVKEGDELDLGGKHLKFVFAPMVHWPEVMMTYVPEDKVLFSADGFGKFGTLDIQDEWEPEAARYYFNIVGKYGPQVQGVLKKAATLDIETICPLHGPVLKEDLGKYIGLYDKWSRYEPDQDAILIACACAYGGTFKACEYLKDVLENMGQNVILRDLTRQDVHQVMAEAFRCPKTVLASSTYNMGMFPAMERLLNTLKHKAWQKRTVAIVENGSWSPAAAKAIKAELAEMKDITVIEPVVTIKGRMKEEDKAKLQALAEQLVKA</sequence>
<dbReference type="GO" id="GO:0016651">
    <property type="term" value="F:oxidoreductase activity, acting on NAD(P)H"/>
    <property type="evidence" value="ECO:0007669"/>
    <property type="project" value="UniProtKB-ARBA"/>
</dbReference>
<reference evidence="3 4" key="1">
    <citation type="journal article" date="2016" name="Gut Pathog.">
        <title>Whole genome sequencing of "Faecalibaculum rodentium" ALO17, isolated from C57BL/6J laboratory mouse feces.</title>
        <authorList>
            <person name="Lim S."/>
            <person name="Chang D.H."/>
            <person name="Ahn S."/>
            <person name="Kim B.C."/>
        </authorList>
    </citation>
    <scope>NUCLEOTIDE SEQUENCE [LARGE SCALE GENOMIC DNA]</scope>
    <source>
        <strain evidence="3 4">Alo17</strain>
    </source>
</reference>
<feature type="domain" description="Flavodoxin-like" evidence="2">
    <location>
        <begin position="247"/>
        <end position="386"/>
    </location>
</feature>
<proteinExistence type="inferred from homology"/>
<dbReference type="Gene3D" id="3.40.50.360">
    <property type="match status" value="1"/>
</dbReference>
<dbReference type="Pfam" id="PF19583">
    <property type="entry name" value="ODP"/>
    <property type="match status" value="1"/>
</dbReference>
<gene>
    <name evidence="3" type="ORF">AALO17_20840</name>
</gene>
<dbReference type="SUPFAM" id="SSF56281">
    <property type="entry name" value="Metallo-hydrolase/oxidoreductase"/>
    <property type="match status" value="1"/>
</dbReference>
<dbReference type="SUPFAM" id="SSF52218">
    <property type="entry name" value="Flavoproteins"/>
    <property type="match status" value="1"/>
</dbReference>
<name>A0A140DX41_9FIRM</name>
<dbReference type="CDD" id="cd07709">
    <property type="entry name" value="flavodiiron_proteins_MBL-fold"/>
    <property type="match status" value="1"/>
</dbReference>
<dbReference type="PIRSF" id="PIRSF005243">
    <property type="entry name" value="ROO"/>
    <property type="match status" value="1"/>
</dbReference>
<dbReference type="SMART" id="SM00849">
    <property type="entry name" value="Lactamase_B"/>
    <property type="match status" value="1"/>
</dbReference>
<dbReference type="InterPro" id="IPR045761">
    <property type="entry name" value="ODP_dom"/>
</dbReference>
<dbReference type="GeneID" id="78478679"/>
<comment type="similarity">
    <text evidence="1">In the N-terminal section; belongs to the zinc metallo-hydrolase group 3 family.</text>
</comment>
<dbReference type="Gene3D" id="3.60.15.10">
    <property type="entry name" value="Ribonuclease Z/Hydroxyacylglutathione hydrolase-like"/>
    <property type="match status" value="1"/>
</dbReference>
<dbReference type="EMBL" id="CP011391">
    <property type="protein sequence ID" value="AMK55218.1"/>
    <property type="molecule type" value="Genomic_DNA"/>
</dbReference>
<evidence type="ECO:0000313" key="3">
    <source>
        <dbReference type="EMBL" id="AMK55218.1"/>
    </source>
</evidence>
<dbReference type="InterPro" id="IPR016440">
    <property type="entry name" value="Rubredoxin-O_OxRdtase"/>
</dbReference>
<evidence type="ECO:0000256" key="1">
    <source>
        <dbReference type="ARBA" id="ARBA00007121"/>
    </source>
</evidence>
<dbReference type="PATRIC" id="fig|1702221.3.peg.2027"/>
<evidence type="ECO:0000313" key="4">
    <source>
        <dbReference type="Proteomes" id="UP000069771"/>
    </source>
</evidence>
<dbReference type="InterPro" id="IPR036866">
    <property type="entry name" value="RibonucZ/Hydroxyglut_hydro"/>
</dbReference>
<dbReference type="PANTHER" id="PTHR43717">
    <property type="entry name" value="ANAEROBIC NITRIC OXIDE REDUCTASE FLAVORUBREDOXIN"/>
    <property type="match status" value="1"/>
</dbReference>
<evidence type="ECO:0000259" key="2">
    <source>
        <dbReference type="PROSITE" id="PS50902"/>
    </source>
</evidence>
<accession>A0A140DX41</accession>
<dbReference type="Proteomes" id="UP000069771">
    <property type="component" value="Chromosome"/>
</dbReference>
<dbReference type="STRING" id="1702221.AALO17_20840"/>
<dbReference type="AlphaFoldDB" id="A0A140DX41"/>
<protein>
    <submittedName>
        <fullName evidence="3">Metallo-beta-lactamase domain protein</fullName>
    </submittedName>
</protein>
<keyword evidence="4" id="KW-1185">Reference proteome</keyword>